<dbReference type="EMBL" id="GGEC01001212">
    <property type="protein sequence ID" value="MBW81695.1"/>
    <property type="molecule type" value="Transcribed_RNA"/>
</dbReference>
<reference evidence="2" key="1">
    <citation type="submission" date="2018-02" db="EMBL/GenBank/DDBJ databases">
        <title>Rhizophora mucronata_Transcriptome.</title>
        <authorList>
            <person name="Meera S.P."/>
            <person name="Sreeshan A."/>
            <person name="Augustine A."/>
        </authorList>
    </citation>
    <scope>NUCLEOTIDE SEQUENCE</scope>
    <source>
        <tissue evidence="2">Leaf</tissue>
    </source>
</reference>
<evidence type="ECO:0000313" key="2">
    <source>
        <dbReference type="EMBL" id="MBW81695.1"/>
    </source>
</evidence>
<name>A0A2P2IKE9_RHIMU</name>
<sequence length="126" mass="12974">MINLPPSILLTPLLLSAVWSAAYSSAGASATGPSAAFSLEALGAAAGAALNNSPGNRTLLIVYTTNGSSSLTVPVIFAVLTLVSNVTSSPSVWTLKSNLWAPSVASVFTRPLLDFNIWMDSYTGMP</sequence>
<protein>
    <submittedName>
        <fullName evidence="2">Uncharacterized protein</fullName>
    </submittedName>
</protein>
<evidence type="ECO:0000256" key="1">
    <source>
        <dbReference type="SAM" id="SignalP"/>
    </source>
</evidence>
<keyword evidence="1" id="KW-0732">Signal</keyword>
<feature type="chain" id="PRO_5015191698" evidence="1">
    <location>
        <begin position="25"/>
        <end position="126"/>
    </location>
</feature>
<dbReference type="AlphaFoldDB" id="A0A2P2IKE9"/>
<feature type="signal peptide" evidence="1">
    <location>
        <begin position="1"/>
        <end position="24"/>
    </location>
</feature>
<proteinExistence type="predicted"/>
<organism evidence="2">
    <name type="scientific">Rhizophora mucronata</name>
    <name type="common">Asiatic mangrove</name>
    <dbReference type="NCBI Taxonomy" id="61149"/>
    <lineage>
        <taxon>Eukaryota</taxon>
        <taxon>Viridiplantae</taxon>
        <taxon>Streptophyta</taxon>
        <taxon>Embryophyta</taxon>
        <taxon>Tracheophyta</taxon>
        <taxon>Spermatophyta</taxon>
        <taxon>Magnoliopsida</taxon>
        <taxon>eudicotyledons</taxon>
        <taxon>Gunneridae</taxon>
        <taxon>Pentapetalae</taxon>
        <taxon>rosids</taxon>
        <taxon>fabids</taxon>
        <taxon>Malpighiales</taxon>
        <taxon>Rhizophoraceae</taxon>
        <taxon>Rhizophora</taxon>
    </lineage>
</organism>
<accession>A0A2P2IKE9</accession>